<feature type="domain" description="Amine oxidase" evidence="1">
    <location>
        <begin position="107"/>
        <end position="323"/>
    </location>
</feature>
<organism evidence="2 3">
    <name type="scientific">Chitinilyticum piscinae</name>
    <dbReference type="NCBI Taxonomy" id="2866724"/>
    <lineage>
        <taxon>Bacteria</taxon>
        <taxon>Pseudomonadati</taxon>
        <taxon>Pseudomonadota</taxon>
        <taxon>Betaproteobacteria</taxon>
        <taxon>Neisseriales</taxon>
        <taxon>Chitinibacteraceae</taxon>
        <taxon>Chitinilyticum</taxon>
    </lineage>
</organism>
<gene>
    <name evidence="2" type="ORF">INR99_03115</name>
</gene>
<dbReference type="PANTHER" id="PTHR16128:SF5">
    <property type="entry name" value="FAD_NAD(P)-BINDING OXIDOREDUCTASE FAMILY PROTEIN"/>
    <property type="match status" value="1"/>
</dbReference>
<dbReference type="EMBL" id="JADFUA010000001">
    <property type="protein sequence ID" value="MBE9608330.1"/>
    <property type="molecule type" value="Genomic_DNA"/>
</dbReference>
<dbReference type="InterPro" id="IPR036188">
    <property type="entry name" value="FAD/NAD-bd_sf"/>
</dbReference>
<dbReference type="PANTHER" id="PTHR16128">
    <property type="entry name" value="FAD/NAD(P)-BINDING OXIDOREDUCTASE FAMILY PROTEIN"/>
    <property type="match status" value="1"/>
</dbReference>
<sequence>MDEQWDVVVIGAGMAGVTYARTVHDAGMRVLLLERARGVGGRMATRRSGTAAWDHGAQYFTVTHPDFHTLVTDWVDDGLAAIWPGRICSWDGEALRSSSPAIRYVGVPGMTALCKAMCAPLPHLLHCEVGSLEHDQAGWRIRGETRSWRAQRVVLAMPPQQAAALLPQAHALQRAVQLAEMLPTWSVLLRFAAALPLPAEGMFVNHEPLSWVANNSSKPGRPEGHDWVVHASSVWSAAHRDLPPGEVCEVLELALLDLCRQLAPAAEMPALLERHAHLWRHARPAQASQRAYLEGEDGLAVIGDWLQGGRVEGAFRSGVALARHHCGLIEDLIEPADSLNIGK</sequence>
<name>A0A8J7FX86_9NEIS</name>
<dbReference type="AlphaFoldDB" id="A0A8J7FX86"/>
<dbReference type="Gene3D" id="3.90.660.10">
    <property type="match status" value="1"/>
</dbReference>
<accession>A0A8J7FX86</accession>
<comment type="caution">
    <text evidence="2">The sequence shown here is derived from an EMBL/GenBank/DDBJ whole genome shotgun (WGS) entry which is preliminary data.</text>
</comment>
<dbReference type="SUPFAM" id="SSF51905">
    <property type="entry name" value="FAD/NAD(P)-binding domain"/>
    <property type="match status" value="1"/>
</dbReference>
<dbReference type="InterPro" id="IPR002937">
    <property type="entry name" value="Amino_oxidase"/>
</dbReference>
<dbReference type="GO" id="GO:0016491">
    <property type="term" value="F:oxidoreductase activity"/>
    <property type="evidence" value="ECO:0007669"/>
    <property type="project" value="InterPro"/>
</dbReference>
<dbReference type="Gene3D" id="3.50.50.60">
    <property type="entry name" value="FAD/NAD(P)-binding domain"/>
    <property type="match status" value="1"/>
</dbReference>
<protein>
    <submittedName>
        <fullName evidence="2">FAD-dependent oxidoreductase</fullName>
    </submittedName>
</protein>
<proteinExistence type="predicted"/>
<dbReference type="RefSeq" id="WP_194114822.1">
    <property type="nucleotide sequence ID" value="NZ_JADFUA010000001.1"/>
</dbReference>
<keyword evidence="3" id="KW-1185">Reference proteome</keyword>
<reference evidence="2 3" key="1">
    <citation type="submission" date="2020-10" db="EMBL/GenBank/DDBJ databases">
        <title>The genome sequence of Chitinilyticum litopenaei 4Y14.</title>
        <authorList>
            <person name="Liu Y."/>
        </authorList>
    </citation>
    <scope>NUCLEOTIDE SEQUENCE [LARGE SCALE GENOMIC DNA]</scope>
    <source>
        <strain evidence="2 3">4Y14</strain>
    </source>
</reference>
<evidence type="ECO:0000313" key="3">
    <source>
        <dbReference type="Proteomes" id="UP000604481"/>
    </source>
</evidence>
<evidence type="ECO:0000259" key="1">
    <source>
        <dbReference type="Pfam" id="PF01593"/>
    </source>
</evidence>
<dbReference type="Pfam" id="PF01593">
    <property type="entry name" value="Amino_oxidase"/>
    <property type="match status" value="1"/>
</dbReference>
<dbReference type="Proteomes" id="UP000604481">
    <property type="component" value="Unassembled WGS sequence"/>
</dbReference>
<dbReference type="Pfam" id="PF13450">
    <property type="entry name" value="NAD_binding_8"/>
    <property type="match status" value="1"/>
</dbReference>
<evidence type="ECO:0000313" key="2">
    <source>
        <dbReference type="EMBL" id="MBE9608330.1"/>
    </source>
</evidence>